<feature type="region of interest" description="Disordered" evidence="8">
    <location>
        <begin position="46"/>
        <end position="72"/>
    </location>
</feature>
<evidence type="ECO:0000313" key="11">
    <source>
        <dbReference type="EMBL" id="CAD8100373.1"/>
    </source>
</evidence>
<feature type="domain" description="BZIP" evidence="10">
    <location>
        <begin position="98"/>
        <end position="161"/>
    </location>
</feature>
<dbReference type="Pfam" id="PF00170">
    <property type="entry name" value="bZIP_1"/>
    <property type="match status" value="1"/>
</dbReference>
<gene>
    <name evidence="11" type="ORF">PPRIM_AZ9-3.1.T1120078</name>
</gene>
<keyword evidence="7" id="KW-0175">Coiled coil</keyword>
<evidence type="ECO:0000313" key="12">
    <source>
        <dbReference type="Proteomes" id="UP000688137"/>
    </source>
</evidence>
<evidence type="ECO:0000256" key="7">
    <source>
        <dbReference type="SAM" id="Coils"/>
    </source>
</evidence>
<comment type="similarity">
    <text evidence="2">Belongs to the bZIP family.</text>
</comment>
<dbReference type="InterPro" id="IPR044280">
    <property type="entry name" value="Hac1/HY5"/>
</dbReference>
<keyword evidence="12" id="KW-1185">Reference proteome</keyword>
<feature type="compositionally biased region" description="Low complexity" evidence="8">
    <location>
        <begin position="56"/>
        <end position="66"/>
    </location>
</feature>
<evidence type="ECO:0000256" key="8">
    <source>
        <dbReference type="SAM" id="MobiDB-lite"/>
    </source>
</evidence>
<dbReference type="GO" id="GO:0000981">
    <property type="term" value="F:DNA-binding transcription factor activity, RNA polymerase II-specific"/>
    <property type="evidence" value="ECO:0007669"/>
    <property type="project" value="InterPro"/>
</dbReference>
<sequence>MLKQFKEKPLSQLIVELQQKYQEENDQSNLFQKLYQQQVEQESSTESSNIVPALFSGSTGSSSSHSQEGVEKKIKKARKSQILYKTNQDDKKLSTETTDKKTLQMIRNRISAQNSRDRKKAYLQKLEEDFNKQSNCLQELTDQVTYLQQQLEEVQKHNQHLLSQQSSLICQNCGSKQFVLEEEAPISVSKNRSLGKLGFSFMVIITIFAFLSINFDTTTQNLKATPQVQQDKPLIRQLNNTDQQYEIFEQVKNGRIKGMTDLMEYQSEYNHKFYDTTYRTILNTKESFVNEMINYNKEKAKQNNGQALAPLNYHKPQVDSFYCPTVYKYNNQTQDKIQVKYQDDQWIHLVIPKNNVNIFYQNHDKSIILKETYADQDVDIKEKYQEIWCQVKSINDFYI</sequence>
<dbReference type="PANTHER" id="PTHR46714:SF6">
    <property type="entry name" value="TRANSCRIPTIONAL ACTIVATOR HAC1"/>
    <property type="match status" value="1"/>
</dbReference>
<evidence type="ECO:0000256" key="6">
    <source>
        <dbReference type="ARBA" id="ARBA00023242"/>
    </source>
</evidence>
<evidence type="ECO:0000256" key="2">
    <source>
        <dbReference type="ARBA" id="ARBA00007163"/>
    </source>
</evidence>
<comment type="caution">
    <text evidence="11">The sequence shown here is derived from an EMBL/GenBank/DDBJ whole genome shotgun (WGS) entry which is preliminary data.</text>
</comment>
<proteinExistence type="inferred from homology"/>
<keyword evidence="3" id="KW-0805">Transcription regulation</keyword>
<comment type="subcellular location">
    <subcellularLocation>
        <location evidence="1">Nucleus</location>
    </subcellularLocation>
</comment>
<dbReference type="PANTHER" id="PTHR46714">
    <property type="entry name" value="TRANSCRIPTIONAL ACTIVATOR HAC1"/>
    <property type="match status" value="1"/>
</dbReference>
<dbReference type="OMA" id="NNTDQQY"/>
<feature type="coiled-coil region" evidence="7">
    <location>
        <begin position="123"/>
        <end position="157"/>
    </location>
</feature>
<evidence type="ECO:0000256" key="1">
    <source>
        <dbReference type="ARBA" id="ARBA00004123"/>
    </source>
</evidence>
<feature type="transmembrane region" description="Helical" evidence="9">
    <location>
        <begin position="197"/>
        <end position="215"/>
    </location>
</feature>
<keyword evidence="9" id="KW-0812">Transmembrane</keyword>
<dbReference type="Proteomes" id="UP000688137">
    <property type="component" value="Unassembled WGS sequence"/>
</dbReference>
<dbReference type="PROSITE" id="PS50217">
    <property type="entry name" value="BZIP"/>
    <property type="match status" value="1"/>
</dbReference>
<keyword evidence="9" id="KW-0472">Membrane</keyword>
<keyword evidence="4" id="KW-0238">DNA-binding</keyword>
<keyword evidence="6" id="KW-0539">Nucleus</keyword>
<evidence type="ECO:0000256" key="4">
    <source>
        <dbReference type="ARBA" id="ARBA00023125"/>
    </source>
</evidence>
<keyword evidence="9" id="KW-1133">Transmembrane helix</keyword>
<dbReference type="GO" id="GO:0003677">
    <property type="term" value="F:DNA binding"/>
    <property type="evidence" value="ECO:0007669"/>
    <property type="project" value="UniProtKB-KW"/>
</dbReference>
<dbReference type="InterPro" id="IPR004827">
    <property type="entry name" value="bZIP"/>
</dbReference>
<dbReference type="AlphaFoldDB" id="A0A8S1PCC1"/>
<dbReference type="GO" id="GO:0005634">
    <property type="term" value="C:nucleus"/>
    <property type="evidence" value="ECO:0007669"/>
    <property type="project" value="UniProtKB-SubCell"/>
</dbReference>
<protein>
    <recommendedName>
        <fullName evidence="10">BZIP domain-containing protein</fullName>
    </recommendedName>
</protein>
<dbReference type="GO" id="GO:0045944">
    <property type="term" value="P:positive regulation of transcription by RNA polymerase II"/>
    <property type="evidence" value="ECO:0007669"/>
    <property type="project" value="InterPro"/>
</dbReference>
<dbReference type="SMART" id="SM00338">
    <property type="entry name" value="BRLZ"/>
    <property type="match status" value="1"/>
</dbReference>
<evidence type="ECO:0000256" key="9">
    <source>
        <dbReference type="SAM" id="Phobius"/>
    </source>
</evidence>
<evidence type="ECO:0000256" key="3">
    <source>
        <dbReference type="ARBA" id="ARBA00023015"/>
    </source>
</evidence>
<accession>A0A8S1PCC1</accession>
<evidence type="ECO:0000259" key="10">
    <source>
        <dbReference type="PROSITE" id="PS50217"/>
    </source>
</evidence>
<organism evidence="11 12">
    <name type="scientific">Paramecium primaurelia</name>
    <dbReference type="NCBI Taxonomy" id="5886"/>
    <lineage>
        <taxon>Eukaryota</taxon>
        <taxon>Sar</taxon>
        <taxon>Alveolata</taxon>
        <taxon>Ciliophora</taxon>
        <taxon>Intramacronucleata</taxon>
        <taxon>Oligohymenophorea</taxon>
        <taxon>Peniculida</taxon>
        <taxon>Parameciidae</taxon>
        <taxon>Paramecium</taxon>
    </lineage>
</organism>
<dbReference type="EMBL" id="CAJJDM010000115">
    <property type="protein sequence ID" value="CAD8100373.1"/>
    <property type="molecule type" value="Genomic_DNA"/>
</dbReference>
<reference evidence="11" key="1">
    <citation type="submission" date="2021-01" db="EMBL/GenBank/DDBJ databases">
        <authorList>
            <consortium name="Genoscope - CEA"/>
            <person name="William W."/>
        </authorList>
    </citation>
    <scope>NUCLEOTIDE SEQUENCE</scope>
</reference>
<name>A0A8S1PCC1_PARPR</name>
<keyword evidence="5" id="KW-0804">Transcription</keyword>
<evidence type="ECO:0000256" key="5">
    <source>
        <dbReference type="ARBA" id="ARBA00023163"/>
    </source>
</evidence>